<protein>
    <submittedName>
        <fullName evidence="2">Uncharacterized protein</fullName>
    </submittedName>
</protein>
<sequence>MHASSRIRVCGARTLLVEDCKWHSYTSNHKANNAGYRSVAKLALLFQLASIFFRMLLMNLCDLLPLLIPELSNLCARSAFV</sequence>
<keyword evidence="4" id="KW-1185">Reference proteome</keyword>
<feature type="transmembrane region" description="Helical" evidence="1">
    <location>
        <begin position="39"/>
        <end position="57"/>
    </location>
</feature>
<evidence type="ECO:0000313" key="4">
    <source>
        <dbReference type="Proteomes" id="UP001651158"/>
    </source>
</evidence>
<reference evidence="2 4" key="1">
    <citation type="journal article" date="2022" name="Front. Cell. Infect. Microbiol.">
        <title>The Genomes of Two Strains of Taenia crassiceps the Animal Model for the Study of Human Cysticercosis.</title>
        <authorList>
            <person name="Bobes R.J."/>
            <person name="Estrada K."/>
            <person name="Rios-Valencia D.G."/>
            <person name="Calderon-Gallegos A."/>
            <person name="de la Torre P."/>
            <person name="Carrero J.C."/>
            <person name="Sanchez-Flores A."/>
            <person name="Laclette J.P."/>
        </authorList>
    </citation>
    <scope>NUCLEOTIDE SEQUENCE [LARGE SCALE GENOMIC DNA]</scope>
    <source>
        <strain evidence="2">WFUcys</strain>
        <tissue evidence="3">Peritoneal cavity of infected mice</tissue>
    </source>
</reference>
<keyword evidence="1" id="KW-1133">Transmembrane helix</keyword>
<gene>
    <name evidence="2" type="ORF">TcWFU_003619</name>
    <name evidence="3" type="ORF">TcWFU_009918</name>
</gene>
<accession>A0ABR4QAT6</accession>
<dbReference type="EMBL" id="JAKROA010000005">
    <property type="protein sequence ID" value="KAL5107156.1"/>
    <property type="molecule type" value="Genomic_DNA"/>
</dbReference>
<proteinExistence type="predicted"/>
<keyword evidence="1" id="KW-0472">Membrane</keyword>
<dbReference type="EMBL" id="JAKROA010000005">
    <property type="protein sequence ID" value="KAL5106729.1"/>
    <property type="molecule type" value="Genomic_DNA"/>
</dbReference>
<evidence type="ECO:0000313" key="2">
    <source>
        <dbReference type="EMBL" id="KAL5106729.1"/>
    </source>
</evidence>
<evidence type="ECO:0000313" key="3">
    <source>
        <dbReference type="EMBL" id="KAL5107156.1"/>
    </source>
</evidence>
<reference evidence="2" key="2">
    <citation type="submission" date="2024-12" db="EMBL/GenBank/DDBJ databases">
        <authorList>
            <person name="Estrada K."/>
            <person name="Bobes R.J."/>
            <person name="Sanchez-Flores A."/>
            <person name="Laclette J.P."/>
        </authorList>
    </citation>
    <scope>NUCLEOTIDE SEQUENCE</scope>
    <source>
        <strain evidence="2">WFUcys</strain>
        <tissue evidence="2">Peritoneal cavity of infected mice</tissue>
    </source>
</reference>
<comment type="caution">
    <text evidence="2">The sequence shown here is derived from an EMBL/GenBank/DDBJ whole genome shotgun (WGS) entry which is preliminary data.</text>
</comment>
<organism evidence="2 4">
    <name type="scientific">Taenia crassiceps</name>
    <dbReference type="NCBI Taxonomy" id="6207"/>
    <lineage>
        <taxon>Eukaryota</taxon>
        <taxon>Metazoa</taxon>
        <taxon>Spiralia</taxon>
        <taxon>Lophotrochozoa</taxon>
        <taxon>Platyhelminthes</taxon>
        <taxon>Cestoda</taxon>
        <taxon>Eucestoda</taxon>
        <taxon>Cyclophyllidea</taxon>
        <taxon>Taeniidae</taxon>
        <taxon>Taenia</taxon>
    </lineage>
</organism>
<keyword evidence="1" id="KW-0812">Transmembrane</keyword>
<dbReference type="Proteomes" id="UP001651158">
    <property type="component" value="Unassembled WGS sequence"/>
</dbReference>
<name>A0ABR4QAT6_9CEST</name>
<evidence type="ECO:0000256" key="1">
    <source>
        <dbReference type="SAM" id="Phobius"/>
    </source>
</evidence>